<dbReference type="RefSeq" id="WP_074566305.1">
    <property type="nucleotide sequence ID" value="NZ_FNGX01000001.1"/>
</dbReference>
<sequence length="182" mass="21200">MYRLIDLKINRKVLPLFNFLKNNPTRTIGKDNHVIMTYFEPPNHAFFPFSYKGITVSIQECDNLDNYLMDGWQIVRDYKIASVKDKLLGVLSELELECLSQSRTGNTLTINGIVYNWVAYGLSNTDDVISFVKVFYLNGYSYEQIIQLYTNLTKSTKLNVIFLNTLNKFFKEEMNERIYGTA</sequence>
<organism evidence="1 2">
    <name type="scientific">Streptococcus equinus</name>
    <name type="common">Streptococcus bovis</name>
    <dbReference type="NCBI Taxonomy" id="1335"/>
    <lineage>
        <taxon>Bacteria</taxon>
        <taxon>Bacillati</taxon>
        <taxon>Bacillota</taxon>
        <taxon>Bacilli</taxon>
        <taxon>Lactobacillales</taxon>
        <taxon>Streptococcaceae</taxon>
        <taxon>Streptococcus</taxon>
    </lineage>
</organism>
<reference evidence="1 2" key="1">
    <citation type="submission" date="2016-10" db="EMBL/GenBank/DDBJ databases">
        <authorList>
            <person name="de Groot N.N."/>
        </authorList>
    </citation>
    <scope>NUCLEOTIDE SEQUENCE [LARGE SCALE GENOMIC DNA]</scope>
    <source>
        <strain evidence="1 2">Sb09</strain>
    </source>
</reference>
<proteinExistence type="predicted"/>
<protein>
    <submittedName>
        <fullName evidence="1">Uncharacterized protein</fullName>
    </submittedName>
</protein>
<gene>
    <name evidence="1" type="ORF">SAMN05216400_0521</name>
</gene>
<name>A0A1G9JAL8_STREI</name>
<dbReference type="EMBL" id="FNGX01000001">
    <property type="protein sequence ID" value="SDL34253.1"/>
    <property type="molecule type" value="Genomic_DNA"/>
</dbReference>
<dbReference type="Proteomes" id="UP000183162">
    <property type="component" value="Unassembled WGS sequence"/>
</dbReference>
<dbReference type="AlphaFoldDB" id="A0A1G9JAL8"/>
<dbReference type="OrthoDB" id="2223579at2"/>
<evidence type="ECO:0000313" key="1">
    <source>
        <dbReference type="EMBL" id="SDL34253.1"/>
    </source>
</evidence>
<accession>A0A1G9JAL8</accession>
<evidence type="ECO:0000313" key="2">
    <source>
        <dbReference type="Proteomes" id="UP000183162"/>
    </source>
</evidence>